<feature type="signal peptide" evidence="17">
    <location>
        <begin position="1"/>
        <end position="16"/>
    </location>
</feature>
<organism evidence="19 20">
    <name type="scientific">Ophiocordyceps sinensis (strain Co18 / CGMCC 3.14243)</name>
    <name type="common">Yarsagumba caterpillar fungus</name>
    <name type="synonym">Hirsutella sinensis</name>
    <dbReference type="NCBI Taxonomy" id="911162"/>
    <lineage>
        <taxon>Eukaryota</taxon>
        <taxon>Fungi</taxon>
        <taxon>Dikarya</taxon>
        <taxon>Ascomycota</taxon>
        <taxon>Pezizomycotina</taxon>
        <taxon>Sordariomycetes</taxon>
        <taxon>Hypocreomycetidae</taxon>
        <taxon>Hypocreales</taxon>
        <taxon>Ophiocordycipitaceae</taxon>
        <taxon>Ophiocordyceps</taxon>
    </lineage>
</organism>
<keyword evidence="9 17" id="KW-0732">Signal</keyword>
<dbReference type="Proteomes" id="UP000019374">
    <property type="component" value="Unassembled WGS sequence"/>
</dbReference>
<dbReference type="GO" id="GO:0006508">
    <property type="term" value="P:proteolysis"/>
    <property type="evidence" value="ECO:0007669"/>
    <property type="project" value="UniProtKB-KW"/>
</dbReference>
<accession>T5ACR4</accession>
<dbReference type="GO" id="GO:0005576">
    <property type="term" value="C:extracellular region"/>
    <property type="evidence" value="ECO:0007669"/>
    <property type="project" value="UniProtKB-SubCell"/>
</dbReference>
<dbReference type="OrthoDB" id="412874at2759"/>
<feature type="region of interest" description="Disordered" evidence="16">
    <location>
        <begin position="232"/>
        <end position="286"/>
    </location>
</feature>
<evidence type="ECO:0000256" key="17">
    <source>
        <dbReference type="SAM" id="SignalP"/>
    </source>
</evidence>
<dbReference type="InterPro" id="IPR050414">
    <property type="entry name" value="Fungal_M35_metalloproteases"/>
</dbReference>
<keyword evidence="11 15" id="KW-0862">Zinc</keyword>
<evidence type="ECO:0000256" key="16">
    <source>
        <dbReference type="SAM" id="MobiDB-lite"/>
    </source>
</evidence>
<evidence type="ECO:0000256" key="14">
    <source>
        <dbReference type="PIRSR" id="PIRSR601384-1"/>
    </source>
</evidence>
<comment type="subcellular location">
    <subcellularLocation>
        <location evidence="2">Secreted</location>
    </subcellularLocation>
</comment>
<reference evidence="19 20" key="1">
    <citation type="journal article" date="2013" name="Chin. Sci. Bull.">
        <title>Genome survey uncovers the secrets of sex and lifestyle in caterpillar fungus.</title>
        <authorList>
            <person name="Hu X."/>
            <person name="Zhang Y."/>
            <person name="Xiao G."/>
            <person name="Zheng P."/>
            <person name="Xia Y."/>
            <person name="Zhang X."/>
            <person name="St Leger R.J."/>
            <person name="Liu X."/>
            <person name="Wang C."/>
        </authorList>
    </citation>
    <scope>NUCLEOTIDE SEQUENCE [LARGE SCALE GENOMIC DNA]</scope>
    <source>
        <strain evidence="20">Co18 / CGMCC 3.14243</strain>
        <tissue evidence="19">Fruit-body</tissue>
    </source>
</reference>
<dbReference type="PRINTS" id="PR00768">
    <property type="entry name" value="DEUTEROLYSIN"/>
</dbReference>
<feature type="active site" evidence="14">
    <location>
        <position position="184"/>
    </location>
</feature>
<comment type="similarity">
    <text evidence="3">Belongs to the peptidase M35 family.</text>
</comment>
<evidence type="ECO:0000259" key="18">
    <source>
        <dbReference type="Pfam" id="PF14521"/>
    </source>
</evidence>
<dbReference type="InterPro" id="IPR024079">
    <property type="entry name" value="MetalloPept_cat_dom_sf"/>
</dbReference>
<feature type="binding site" evidence="15">
    <location>
        <position position="194"/>
    </location>
    <ligand>
        <name>Zn(2+)</name>
        <dbReference type="ChEBI" id="CHEBI:29105"/>
        <note>catalytic</note>
    </ligand>
</feature>
<comment type="cofactor">
    <cofactor evidence="15">
        <name>Zn(2+)</name>
        <dbReference type="ChEBI" id="CHEBI:29105"/>
    </cofactor>
    <text evidence="15">Binds 1 zinc ion per subunit.</text>
</comment>
<dbReference type="EMBL" id="KE653251">
    <property type="protein sequence ID" value="EQK99612.1"/>
    <property type="molecule type" value="Genomic_DNA"/>
</dbReference>
<evidence type="ECO:0000256" key="15">
    <source>
        <dbReference type="PIRSR" id="PIRSR601384-2"/>
    </source>
</evidence>
<keyword evidence="10" id="KW-0378">Hydrolase</keyword>
<evidence type="ECO:0000256" key="6">
    <source>
        <dbReference type="ARBA" id="ARBA00022670"/>
    </source>
</evidence>
<dbReference type="AlphaFoldDB" id="T5ACR4"/>
<keyword evidence="12" id="KW-0482">Metalloprotease</keyword>
<comment type="catalytic activity">
    <reaction evidence="1">
        <text>Preferential cleavage of bonds with hydrophobic residues in P1'. Also 3-Asn-|-Gln-4 and 8-Gly-|-Ser-9 bonds in insulin B chain.</text>
        <dbReference type="EC" id="3.4.24.39"/>
    </reaction>
</comment>
<keyword evidence="13" id="KW-0865">Zymogen</keyword>
<feature type="binding site" evidence="15">
    <location>
        <position position="187"/>
    </location>
    <ligand>
        <name>Zn(2+)</name>
        <dbReference type="ChEBI" id="CHEBI:29105"/>
        <note>catalytic</note>
    </ligand>
</feature>
<evidence type="ECO:0000256" key="2">
    <source>
        <dbReference type="ARBA" id="ARBA00004613"/>
    </source>
</evidence>
<dbReference type="PANTHER" id="PTHR37016">
    <property type="match status" value="1"/>
</dbReference>
<evidence type="ECO:0000256" key="1">
    <source>
        <dbReference type="ARBA" id="ARBA00001187"/>
    </source>
</evidence>
<dbReference type="HOGENOM" id="CLU_915568_0_0_1"/>
<feature type="binding site" evidence="15">
    <location>
        <position position="183"/>
    </location>
    <ligand>
        <name>Zn(2+)</name>
        <dbReference type="ChEBI" id="CHEBI:29105"/>
        <note>catalytic</note>
    </ligand>
</feature>
<proteinExistence type="inferred from homology"/>
<evidence type="ECO:0000256" key="9">
    <source>
        <dbReference type="ARBA" id="ARBA00022729"/>
    </source>
</evidence>
<dbReference type="PANTHER" id="PTHR37016:SF7">
    <property type="entry name" value="NEUTRAL PROTEASE 2"/>
    <property type="match status" value="1"/>
</dbReference>
<dbReference type="Gene3D" id="3.40.390.10">
    <property type="entry name" value="Collagenase (Catalytic Domain)"/>
    <property type="match status" value="1"/>
</dbReference>
<gene>
    <name evidence="19" type="ORF">OCS_04673</name>
</gene>
<evidence type="ECO:0000313" key="20">
    <source>
        <dbReference type="Proteomes" id="UP000019374"/>
    </source>
</evidence>
<evidence type="ECO:0000256" key="12">
    <source>
        <dbReference type="ARBA" id="ARBA00023049"/>
    </source>
</evidence>
<dbReference type="EC" id="3.4.24.39" evidence="4"/>
<feature type="chain" id="PRO_5007217348" description="deuterolysin" evidence="17">
    <location>
        <begin position="17"/>
        <end position="380"/>
    </location>
</feature>
<evidence type="ECO:0000256" key="5">
    <source>
        <dbReference type="ARBA" id="ARBA00022525"/>
    </source>
</evidence>
<keyword evidence="8 15" id="KW-0479">Metal-binding</keyword>
<feature type="domain" description="Lysine-specific metallo-endopeptidase" evidence="18">
    <location>
        <begin position="88"/>
        <end position="223"/>
    </location>
</feature>
<name>T5ACR4_OPHSC</name>
<evidence type="ECO:0000256" key="3">
    <source>
        <dbReference type="ARBA" id="ARBA00010279"/>
    </source>
</evidence>
<evidence type="ECO:0000256" key="13">
    <source>
        <dbReference type="ARBA" id="ARBA00023145"/>
    </source>
</evidence>
<dbReference type="Pfam" id="PF14521">
    <property type="entry name" value="Aspzincin_M35"/>
    <property type="match status" value="1"/>
</dbReference>
<evidence type="ECO:0000256" key="8">
    <source>
        <dbReference type="ARBA" id="ARBA00022723"/>
    </source>
</evidence>
<keyword evidence="6" id="KW-0645">Protease</keyword>
<evidence type="ECO:0000256" key="11">
    <source>
        <dbReference type="ARBA" id="ARBA00022833"/>
    </source>
</evidence>
<dbReference type="GO" id="GO:0004222">
    <property type="term" value="F:metalloendopeptidase activity"/>
    <property type="evidence" value="ECO:0007669"/>
    <property type="project" value="InterPro"/>
</dbReference>
<feature type="compositionally biased region" description="Basic and acidic residues" evidence="16">
    <location>
        <begin position="276"/>
        <end position="285"/>
    </location>
</feature>
<dbReference type="SUPFAM" id="SSF55486">
    <property type="entry name" value="Metalloproteases ('zincins'), catalytic domain"/>
    <property type="match status" value="1"/>
</dbReference>
<evidence type="ECO:0000256" key="10">
    <source>
        <dbReference type="ARBA" id="ARBA00022801"/>
    </source>
</evidence>
<dbReference type="CDD" id="cd11008">
    <property type="entry name" value="M35_deuterolysin_like"/>
    <property type="match status" value="1"/>
</dbReference>
<sequence length="380" mass="41430">MKCLAVLTAFAGSAAAAVLLDRREPLPQLGSRLIEGITRIADAAVPAGNDTTLRKRANFINDCNDQQQRLIQSALQGCFEKARGAAQEARSGTSRLMRDFFKNDDARTRQIVSDLFSKVAEECSTNNQGSTFITCVDNGGECGIFDAWTQIGGSRVLLCEKFFHNDPNYRSCGGLDNGALMLHEMTHALGATEDFQSYGLQKVGLLSAQENIRHADTYGLFANAVALSCSNQDLQTGGPPSGTRRPPPNDEIGGLEPPPPPPPTLNGAPTNTFQHGNKEQGDDNGQRQQTSFLDQFLEDIAGWMLVRGRDKMLSPERVRRREEEERDKSESADKERRFLEKKRLEAEAGPGPVDKLKSMAAHVQRHGGQRDMADGAAAGS</sequence>
<keyword evidence="7" id="KW-0165">Cleavage on pair of basic residues</keyword>
<dbReference type="GO" id="GO:0046872">
    <property type="term" value="F:metal ion binding"/>
    <property type="evidence" value="ECO:0007669"/>
    <property type="project" value="UniProtKB-KW"/>
</dbReference>
<evidence type="ECO:0000256" key="4">
    <source>
        <dbReference type="ARBA" id="ARBA00012431"/>
    </source>
</evidence>
<feature type="compositionally biased region" description="Basic and acidic residues" evidence="16">
    <location>
        <begin position="314"/>
        <end position="346"/>
    </location>
</feature>
<protein>
    <recommendedName>
        <fullName evidence="4">deuterolysin</fullName>
        <ecNumber evidence="4">3.4.24.39</ecNumber>
    </recommendedName>
</protein>
<feature type="region of interest" description="Disordered" evidence="16">
    <location>
        <begin position="314"/>
        <end position="355"/>
    </location>
</feature>
<dbReference type="InterPro" id="IPR001384">
    <property type="entry name" value="Peptidase_M35"/>
</dbReference>
<dbReference type="InterPro" id="IPR029463">
    <property type="entry name" value="Lys_MEP"/>
</dbReference>
<keyword evidence="5" id="KW-0964">Secreted</keyword>
<evidence type="ECO:0000256" key="7">
    <source>
        <dbReference type="ARBA" id="ARBA00022685"/>
    </source>
</evidence>
<dbReference type="eggNOG" id="ENOG502SGF5">
    <property type="taxonomic scope" value="Eukaryota"/>
</dbReference>
<evidence type="ECO:0000313" key="19">
    <source>
        <dbReference type="EMBL" id="EQK99612.1"/>
    </source>
</evidence>